<dbReference type="EMBL" id="JAAALK010000284">
    <property type="protein sequence ID" value="KAG8067544.1"/>
    <property type="molecule type" value="Genomic_DNA"/>
</dbReference>
<comment type="caution">
    <text evidence="3">The sequence shown here is derived from an EMBL/GenBank/DDBJ whole genome shotgun (WGS) entry which is preliminary data.</text>
</comment>
<dbReference type="Proteomes" id="UP000729402">
    <property type="component" value="Unassembled WGS sequence"/>
</dbReference>
<evidence type="ECO:0000256" key="1">
    <source>
        <dbReference type="SAM" id="Phobius"/>
    </source>
</evidence>
<feature type="chain" id="PRO_5035221366" evidence="2">
    <location>
        <begin position="24"/>
        <end position="129"/>
    </location>
</feature>
<accession>A0A8J5SKU2</accession>
<keyword evidence="4" id="KW-1185">Reference proteome</keyword>
<evidence type="ECO:0000313" key="3">
    <source>
        <dbReference type="EMBL" id="KAG8067544.1"/>
    </source>
</evidence>
<sequence>MAPPRHLLLSILAAASLTTLAAAVYGDQVGLADWYDDTLSSSDSVAFRSDSPLPCPRSGSADEARRIVEFLLLLYLPKLLVKLDLQHLKKLGSCLILLMLSLEAYFTELLTMVLKVLFMHENNDSYTNS</sequence>
<keyword evidence="2" id="KW-0732">Signal</keyword>
<feature type="signal peptide" evidence="2">
    <location>
        <begin position="1"/>
        <end position="23"/>
    </location>
</feature>
<organism evidence="3 4">
    <name type="scientific">Zizania palustris</name>
    <name type="common">Northern wild rice</name>
    <dbReference type="NCBI Taxonomy" id="103762"/>
    <lineage>
        <taxon>Eukaryota</taxon>
        <taxon>Viridiplantae</taxon>
        <taxon>Streptophyta</taxon>
        <taxon>Embryophyta</taxon>
        <taxon>Tracheophyta</taxon>
        <taxon>Spermatophyta</taxon>
        <taxon>Magnoliopsida</taxon>
        <taxon>Liliopsida</taxon>
        <taxon>Poales</taxon>
        <taxon>Poaceae</taxon>
        <taxon>BOP clade</taxon>
        <taxon>Oryzoideae</taxon>
        <taxon>Oryzeae</taxon>
        <taxon>Zizaniinae</taxon>
        <taxon>Zizania</taxon>
    </lineage>
</organism>
<feature type="transmembrane region" description="Helical" evidence="1">
    <location>
        <begin position="95"/>
        <end position="118"/>
    </location>
</feature>
<proteinExistence type="predicted"/>
<keyword evidence="1" id="KW-0472">Membrane</keyword>
<reference evidence="3" key="2">
    <citation type="submission" date="2021-02" db="EMBL/GenBank/DDBJ databases">
        <authorList>
            <person name="Kimball J.A."/>
            <person name="Haas M.W."/>
            <person name="Macchietto M."/>
            <person name="Kono T."/>
            <person name="Duquette J."/>
            <person name="Shao M."/>
        </authorList>
    </citation>
    <scope>NUCLEOTIDE SEQUENCE</scope>
    <source>
        <tissue evidence="3">Fresh leaf tissue</tissue>
    </source>
</reference>
<protein>
    <submittedName>
        <fullName evidence="3">Uncharacterized protein</fullName>
    </submittedName>
</protein>
<dbReference type="AlphaFoldDB" id="A0A8J5SKU2"/>
<gene>
    <name evidence="3" type="ORF">GUJ93_ZPchr0005g16196</name>
</gene>
<evidence type="ECO:0000256" key="2">
    <source>
        <dbReference type="SAM" id="SignalP"/>
    </source>
</evidence>
<reference evidence="3" key="1">
    <citation type="journal article" date="2021" name="bioRxiv">
        <title>Whole Genome Assembly and Annotation of Northern Wild Rice, Zizania palustris L., Supports a Whole Genome Duplication in the Zizania Genus.</title>
        <authorList>
            <person name="Haas M."/>
            <person name="Kono T."/>
            <person name="Macchietto M."/>
            <person name="Millas R."/>
            <person name="McGilp L."/>
            <person name="Shao M."/>
            <person name="Duquette J."/>
            <person name="Hirsch C.N."/>
            <person name="Kimball J."/>
        </authorList>
    </citation>
    <scope>NUCLEOTIDE SEQUENCE</scope>
    <source>
        <tissue evidence="3">Fresh leaf tissue</tissue>
    </source>
</reference>
<name>A0A8J5SKU2_ZIZPA</name>
<keyword evidence="1" id="KW-1133">Transmembrane helix</keyword>
<keyword evidence="1" id="KW-0812">Transmembrane</keyword>
<evidence type="ECO:0000313" key="4">
    <source>
        <dbReference type="Proteomes" id="UP000729402"/>
    </source>
</evidence>